<proteinExistence type="predicted"/>
<dbReference type="AlphaFoldDB" id="D3DIE9"/>
<evidence type="ECO:0000313" key="1">
    <source>
        <dbReference type="EMBL" id="BAI69601.1"/>
    </source>
</evidence>
<dbReference type="Proteomes" id="UP000002574">
    <property type="component" value="Chromosome"/>
</dbReference>
<organism evidence="1 2">
    <name type="scientific">Hydrogenobacter thermophilus (strain DSM 6534 / IAM 12695 / TK-6)</name>
    <dbReference type="NCBI Taxonomy" id="608538"/>
    <lineage>
        <taxon>Bacteria</taxon>
        <taxon>Pseudomonadati</taxon>
        <taxon>Aquificota</taxon>
        <taxon>Aquificia</taxon>
        <taxon>Aquificales</taxon>
        <taxon>Aquificaceae</taxon>
        <taxon>Hydrogenobacter</taxon>
    </lineage>
</organism>
<accession>D3DIE9</accession>
<dbReference type="STRING" id="608538.HTH_1147"/>
<gene>
    <name evidence="1" type="ordered locus">HTH_1147</name>
</gene>
<keyword evidence="2" id="KW-1185">Reference proteome</keyword>
<dbReference type="KEGG" id="hte:Hydth_1139"/>
<sequence length="82" mass="9841">MHTIVKTKTVKEYRKMAYEIVRNPNRVYVKRNAAGTYYMFFKVDLMVTTSDDNLSILSFYRIEDEWIKRRVQTLSSAILRIL</sequence>
<dbReference type="KEGG" id="hth:HTH_1147"/>
<dbReference type="EMBL" id="AP011112">
    <property type="protein sequence ID" value="BAI69601.1"/>
    <property type="molecule type" value="Genomic_DNA"/>
</dbReference>
<evidence type="ECO:0000313" key="2">
    <source>
        <dbReference type="Proteomes" id="UP000002574"/>
    </source>
</evidence>
<name>D3DIE9_HYDTT</name>
<dbReference type="RefSeq" id="WP_012963781.1">
    <property type="nucleotide sequence ID" value="NC_013799.1"/>
</dbReference>
<reference evidence="1 2" key="1">
    <citation type="journal article" date="2010" name="J. Bacteriol.">
        <title>Complete genome sequence of the thermophilic, obligately chemolithoautotrophic hydrogen-oxidizing bacterium Hydrogenobacter thermophilus TK-6.</title>
        <authorList>
            <person name="Arai H."/>
            <person name="Kanbe H."/>
            <person name="Ishii M."/>
            <person name="Igarashi Y."/>
        </authorList>
    </citation>
    <scope>NUCLEOTIDE SEQUENCE [LARGE SCALE GENOMIC DNA]</scope>
    <source>
        <strain evidence="2">DSM 6534 / IAM 12695 / TK-6 [Tokyo]</strain>
    </source>
</reference>
<protein>
    <submittedName>
        <fullName evidence="1">Uncharacterized protein</fullName>
    </submittedName>
</protein>